<dbReference type="Proteomes" id="UP000594468">
    <property type="component" value="Chromosome"/>
</dbReference>
<dbReference type="Pfam" id="PF00072">
    <property type="entry name" value="Response_reg"/>
    <property type="match status" value="1"/>
</dbReference>
<evidence type="ECO:0000313" key="3">
    <source>
        <dbReference type="EMBL" id="QPC80588.1"/>
    </source>
</evidence>
<feature type="domain" description="Response regulatory" evidence="2">
    <location>
        <begin position="14"/>
        <end position="130"/>
    </location>
</feature>
<keyword evidence="4" id="KW-1185">Reference proteome</keyword>
<organism evidence="3 4">
    <name type="scientific">Phototrophicus methaneseepsis</name>
    <dbReference type="NCBI Taxonomy" id="2710758"/>
    <lineage>
        <taxon>Bacteria</taxon>
        <taxon>Bacillati</taxon>
        <taxon>Chloroflexota</taxon>
        <taxon>Candidatus Thermofontia</taxon>
        <taxon>Phototrophicales</taxon>
        <taxon>Phototrophicaceae</taxon>
        <taxon>Phototrophicus</taxon>
    </lineage>
</organism>
<dbReference type="InterPro" id="IPR027417">
    <property type="entry name" value="P-loop_NTPase"/>
</dbReference>
<keyword evidence="1" id="KW-0597">Phosphoprotein</keyword>
<feature type="modified residue" description="4-aspartylphosphate" evidence="1">
    <location>
        <position position="65"/>
    </location>
</feature>
<dbReference type="Pfam" id="PF13614">
    <property type="entry name" value="AAA_31"/>
    <property type="match status" value="1"/>
</dbReference>
<evidence type="ECO:0000313" key="4">
    <source>
        <dbReference type="Proteomes" id="UP000594468"/>
    </source>
</evidence>
<dbReference type="PANTHER" id="PTHR43384:SF13">
    <property type="entry name" value="SLR0110 PROTEIN"/>
    <property type="match status" value="1"/>
</dbReference>
<dbReference type="InterPro" id="IPR058245">
    <property type="entry name" value="NreC/VraR/RcsB-like_REC"/>
</dbReference>
<dbReference type="GO" id="GO:0005829">
    <property type="term" value="C:cytosol"/>
    <property type="evidence" value="ECO:0007669"/>
    <property type="project" value="TreeGrafter"/>
</dbReference>
<dbReference type="Gene3D" id="3.40.50.300">
    <property type="entry name" value="P-loop containing nucleotide triphosphate hydrolases"/>
    <property type="match status" value="1"/>
</dbReference>
<evidence type="ECO:0000259" key="2">
    <source>
        <dbReference type="PROSITE" id="PS50110"/>
    </source>
</evidence>
<evidence type="ECO:0000256" key="1">
    <source>
        <dbReference type="PROSITE-ProRule" id="PRU00169"/>
    </source>
</evidence>
<dbReference type="GO" id="GO:0009898">
    <property type="term" value="C:cytoplasmic side of plasma membrane"/>
    <property type="evidence" value="ECO:0007669"/>
    <property type="project" value="TreeGrafter"/>
</dbReference>
<protein>
    <submittedName>
        <fullName evidence="3">Response regulator</fullName>
    </submittedName>
</protein>
<dbReference type="GO" id="GO:0051782">
    <property type="term" value="P:negative regulation of cell division"/>
    <property type="evidence" value="ECO:0007669"/>
    <property type="project" value="TreeGrafter"/>
</dbReference>
<dbReference type="EMBL" id="CP062983">
    <property type="protein sequence ID" value="QPC80588.1"/>
    <property type="molecule type" value="Genomic_DNA"/>
</dbReference>
<dbReference type="SMART" id="SM00448">
    <property type="entry name" value="REC"/>
    <property type="match status" value="1"/>
</dbReference>
<sequence length="442" mass="48851">MKRQAHDDGNDTIDILLVDDIQDARDGIQRLLSFEQDFRVVGTASNGREGVALAQEHQPDIVIMDINMPDMDGLEAASRITKALPFVGVIMMSVQDDPDYMQRAMLAGARFFLSKPPSTDQLYSTIRNVYEQYSPIRERFRRMNDPSALLMDPTEENRPDDGTRAGHIVVVYSPSGGTGCTTIATNLASGLMKEDVKTLLVDADLEFGDVGTFLDLRSQSTISELADKTDDLDAEYFDSIVATHNSGIRVLLSPSLPNVGADIRELNPDAVTSIIEQIRYYYDFVVVDTSCNIDAVVASLLEIATKIVLVVTPTLPAIKNVKLVLDLLTKSDVSNDKVALVVNKAIENPSRNQRAHPTPERISNYLKMPVVGSIPLSEEYFILNAINKGVPVIAMRDPNKPIVKRLLELADTIYSDMMGSLVEEAETEKPKEKRGLFSFGNR</sequence>
<gene>
    <name evidence="3" type="ORF">G4Y79_12785</name>
</gene>
<dbReference type="GO" id="GO:0005524">
    <property type="term" value="F:ATP binding"/>
    <property type="evidence" value="ECO:0007669"/>
    <property type="project" value="TreeGrafter"/>
</dbReference>
<dbReference type="RefSeq" id="WP_195168663.1">
    <property type="nucleotide sequence ID" value="NZ_CP062983.1"/>
</dbReference>
<dbReference type="PANTHER" id="PTHR43384">
    <property type="entry name" value="SEPTUM SITE-DETERMINING PROTEIN MIND HOMOLOG, CHLOROPLASTIC-RELATED"/>
    <property type="match status" value="1"/>
</dbReference>
<dbReference type="InterPro" id="IPR011006">
    <property type="entry name" value="CheY-like_superfamily"/>
</dbReference>
<dbReference type="AlphaFoldDB" id="A0A7S8E5B8"/>
<dbReference type="KEGG" id="pmet:G4Y79_12785"/>
<dbReference type="GO" id="GO:0000160">
    <property type="term" value="P:phosphorelay signal transduction system"/>
    <property type="evidence" value="ECO:0007669"/>
    <property type="project" value="InterPro"/>
</dbReference>
<proteinExistence type="predicted"/>
<dbReference type="InterPro" id="IPR025669">
    <property type="entry name" value="AAA_dom"/>
</dbReference>
<dbReference type="InterPro" id="IPR050625">
    <property type="entry name" value="ParA/MinD_ATPase"/>
</dbReference>
<accession>A0A7S8E5B8</accession>
<dbReference type="PROSITE" id="PS50110">
    <property type="entry name" value="RESPONSE_REGULATORY"/>
    <property type="match status" value="1"/>
</dbReference>
<dbReference type="SUPFAM" id="SSF52540">
    <property type="entry name" value="P-loop containing nucleoside triphosphate hydrolases"/>
    <property type="match status" value="1"/>
</dbReference>
<dbReference type="InterPro" id="IPR001789">
    <property type="entry name" value="Sig_transdc_resp-reg_receiver"/>
</dbReference>
<dbReference type="Gene3D" id="3.40.50.2300">
    <property type="match status" value="1"/>
</dbReference>
<dbReference type="SUPFAM" id="SSF52172">
    <property type="entry name" value="CheY-like"/>
    <property type="match status" value="1"/>
</dbReference>
<dbReference type="CDD" id="cd17535">
    <property type="entry name" value="REC_NarL-like"/>
    <property type="match status" value="1"/>
</dbReference>
<reference evidence="3 4" key="1">
    <citation type="submission" date="2020-02" db="EMBL/GenBank/DDBJ databases">
        <authorList>
            <person name="Zheng R.K."/>
            <person name="Sun C.M."/>
        </authorList>
    </citation>
    <scope>NUCLEOTIDE SEQUENCE [LARGE SCALE GENOMIC DNA]</scope>
    <source>
        <strain evidence="4">rifampicinis</strain>
    </source>
</reference>
<dbReference type="GO" id="GO:0016887">
    <property type="term" value="F:ATP hydrolysis activity"/>
    <property type="evidence" value="ECO:0007669"/>
    <property type="project" value="TreeGrafter"/>
</dbReference>
<name>A0A7S8E5B8_9CHLR</name>